<dbReference type="InterPro" id="IPR054280">
    <property type="entry name" value="DUF7014"/>
</dbReference>
<protein>
    <recommendedName>
        <fullName evidence="8">Cytoplasmic protein</fullName>
    </recommendedName>
</protein>
<evidence type="ECO:0000313" key="6">
    <source>
        <dbReference type="Proteomes" id="UP000236598"/>
    </source>
</evidence>
<proteinExistence type="predicted"/>
<evidence type="ECO:0000313" key="5">
    <source>
        <dbReference type="EMBL" id="PNY65279.1"/>
    </source>
</evidence>
<reference evidence="4 7" key="3">
    <citation type="submission" date="2018-10" db="EMBL/GenBank/DDBJ databases">
        <authorList>
            <consortium name="NARMS: The National Antimicrobial Resistance Monitoring System"/>
        </authorList>
    </citation>
    <scope>NUCLEOTIDE SEQUENCE [LARGE SCALE GENOMIC DNA]</scope>
    <source>
        <strain evidence="4 7">CVM N17EC1330</strain>
    </source>
</reference>
<feature type="domain" description="HEPN AbiJ-N-terminal" evidence="1">
    <location>
        <begin position="6"/>
        <end position="173"/>
    </location>
</feature>
<keyword evidence="3" id="KW-0614">Plasmid</keyword>
<evidence type="ECO:0000313" key="7">
    <source>
        <dbReference type="Proteomes" id="UP000382540"/>
    </source>
</evidence>
<evidence type="ECO:0000259" key="2">
    <source>
        <dbReference type="Pfam" id="PF22809"/>
    </source>
</evidence>
<sequence>MAIINIYSKRQRKIRGEVNDVYQYNNIPHALRVQIIKIITDSIGFPSSNERYTSYRNEADKVYAYIHEILSKEYGVFSLKEFAKNDFDALVDFFLKERNTEKCLDFIEICFQILVSHVAKNHYEFKDITSQSPGDAVIELNERFREHGVGYQFESEEIIRIDSQLIHADVVKPTLILLSGEPLFEGANDEFLAAHEHYRHKRYKECLNDCLKSFESIMKAIHDKNNWKYSPNDTASKLINSCLSQNLIPAYLQSQFTSLKTMLETGIPTIRNKNAGHGQGADIKEVPEELASYMLHLTATNLLFLLKCEKNIK</sequence>
<evidence type="ECO:0000313" key="4">
    <source>
        <dbReference type="EMBL" id="EAC1534810.1"/>
    </source>
</evidence>
<dbReference type="Proteomes" id="UP000236598">
    <property type="component" value="Unassembled WGS sequence"/>
</dbReference>
<reference evidence="5 6" key="2">
    <citation type="submission" date="2018-01" db="EMBL/GenBank/DDBJ databases">
        <title>Draft Genomic Sequencing Of Potential Extraintestinal Pathogenic Escherichia coli B8S18 Isolated From Retail Chicken Skin.</title>
        <authorList>
            <person name="Xu A."/>
            <person name="Tilman S."/>
            <person name="Wisser-Parker K."/>
            <person name="Sheen S."/>
            <person name="Sommers C."/>
        </authorList>
    </citation>
    <scope>NUCLEOTIDE SEQUENCE [LARGE SCALE GENOMIC DNA]</scope>
    <source>
        <strain evidence="5 6">B8S18Com</strain>
    </source>
</reference>
<dbReference type="Pfam" id="PF22809">
    <property type="entry name" value="DUF7014"/>
    <property type="match status" value="1"/>
</dbReference>
<evidence type="ECO:0000313" key="3">
    <source>
        <dbReference type="EMBL" id="AIF78627.1"/>
    </source>
</evidence>
<dbReference type="EMBL" id="AAAGZE010000089">
    <property type="protein sequence ID" value="EAC1534810.1"/>
    <property type="molecule type" value="Genomic_DNA"/>
</dbReference>
<name>A0A075MDI3_ECOLX</name>
<dbReference type="AlphaFoldDB" id="A0A075MDI3"/>
<dbReference type="Proteomes" id="UP000382540">
    <property type="component" value="Unassembled WGS sequence"/>
</dbReference>
<feature type="domain" description="DUF7014" evidence="2">
    <location>
        <begin position="182"/>
        <end position="312"/>
    </location>
</feature>
<geneLocation type="plasmid" evidence="3">
    <name>pC59-153</name>
</geneLocation>
<organism evidence="3">
    <name type="scientific">Escherichia coli</name>
    <dbReference type="NCBI Taxonomy" id="562"/>
    <lineage>
        <taxon>Bacteria</taxon>
        <taxon>Pseudomonadati</taxon>
        <taxon>Pseudomonadota</taxon>
        <taxon>Gammaproteobacteria</taxon>
        <taxon>Enterobacterales</taxon>
        <taxon>Enterobacteriaceae</taxon>
        <taxon>Escherichia</taxon>
    </lineage>
</organism>
<gene>
    <name evidence="5" type="ORF">C2M16_24375</name>
    <name evidence="4" type="ORF">D9J61_22750</name>
</gene>
<reference evidence="3" key="1">
    <citation type="journal article" date="2014" name="J. Antimicrob. Chemother.">
        <title>Nucleotide sequences of 16 transmissible plasmids identified in nine multidrug-resistant Escherichia coli isolates expressing an ESBL phenotype isolated from food-producing animals and healthy humans.</title>
        <authorList>
            <person name="Wang J."/>
            <person name="Stephan R."/>
            <person name="Power K."/>
            <person name="Yan Q."/>
            <person name="Hachler H."/>
            <person name="Fanning S."/>
        </authorList>
    </citation>
    <scope>NUCLEOTIDE SEQUENCE</scope>
    <source>
        <strain evidence="3">Chicken-59</strain>
        <plasmid evidence="3">pC59-153</plasmid>
    </source>
</reference>
<evidence type="ECO:0000259" key="1">
    <source>
        <dbReference type="Pfam" id="PF18863"/>
    </source>
</evidence>
<dbReference type="Pfam" id="PF18863">
    <property type="entry name" value="AbiJ_NTD4"/>
    <property type="match status" value="1"/>
</dbReference>
<accession>A0A075MDI3</accession>
<dbReference type="EMBL" id="PPHQ01000029">
    <property type="protein sequence ID" value="PNY65279.1"/>
    <property type="molecule type" value="Genomic_DNA"/>
</dbReference>
<dbReference type="NCBIfam" id="NF046078">
    <property type="entry name" value="STM4504_CBY0614"/>
    <property type="match status" value="1"/>
</dbReference>
<dbReference type="RefSeq" id="WP_000974761.1">
    <property type="nucleotide sequence ID" value="NC_025179.1"/>
</dbReference>
<dbReference type="EMBL" id="KJ484636">
    <property type="protein sequence ID" value="AIF78627.1"/>
    <property type="molecule type" value="Genomic_DNA"/>
</dbReference>
<dbReference type="InterPro" id="IPR049503">
    <property type="entry name" value="AbiJ_NTD4"/>
</dbReference>
<evidence type="ECO:0008006" key="8">
    <source>
        <dbReference type="Google" id="ProtNLM"/>
    </source>
</evidence>